<evidence type="ECO:0000256" key="1">
    <source>
        <dbReference type="SAM" id="MobiDB-lite"/>
    </source>
</evidence>
<dbReference type="Proteomes" id="UP000799421">
    <property type="component" value="Unassembled WGS sequence"/>
</dbReference>
<evidence type="ECO:0000313" key="2">
    <source>
        <dbReference type="EMBL" id="KAF2861782.1"/>
    </source>
</evidence>
<name>A0A6A7C3E9_9PEZI</name>
<dbReference type="GO" id="GO:0007165">
    <property type="term" value="P:signal transduction"/>
    <property type="evidence" value="ECO:0007669"/>
    <property type="project" value="InterPro"/>
</dbReference>
<dbReference type="GO" id="GO:0019888">
    <property type="term" value="F:protein phosphatase regulator activity"/>
    <property type="evidence" value="ECO:0007669"/>
    <property type="project" value="InterPro"/>
</dbReference>
<dbReference type="PANTHER" id="PTHR10257">
    <property type="entry name" value="SERINE/THREONINE PROTEIN PHOSPHATASE 2A PP2A REGULATORY SUBUNIT B"/>
    <property type="match status" value="1"/>
</dbReference>
<dbReference type="InterPro" id="IPR016024">
    <property type="entry name" value="ARM-type_fold"/>
</dbReference>
<dbReference type="InterPro" id="IPR011989">
    <property type="entry name" value="ARM-like"/>
</dbReference>
<dbReference type="OrthoDB" id="977966at2759"/>
<dbReference type="AlphaFoldDB" id="A0A6A7C3E9"/>
<proteinExistence type="predicted"/>
<keyword evidence="3" id="KW-1185">Reference proteome</keyword>
<feature type="region of interest" description="Disordered" evidence="1">
    <location>
        <begin position="308"/>
        <end position="330"/>
    </location>
</feature>
<sequence length="398" mass="45682">MFENVFLHKDFRATTATELIDEKFIRQFLDLMNQPSQQVRLALTKALHQLYRYVVPRRQLIRRCMSEIISQYLCGEPYSHAIPNFLTFRGMNIRNEQLFMASEYRPFFKNILIPLFKKCEYLHLFEPYLISCIGEHIIREPQLAVTLIEALIRNWPKTDSQLQCSHLVQLRKAITGLRMGNECLFERLCTTVANCISGDRTEVVSRALDLATDIAFRSHLKKNIDELIPIIASAIKTAEKHWDVSTRILASGAYASLQSTFPETFDSLAQKQEDMTKNKFANEVARRIRWERISKLAERNLSRMGESECSLSSVGDGIKQEGGSRLQSPAREHPAEFAFPDDCSDGMKKDIIKPNSNGQQEASAMLNDVNGHEDIDMTDLSMPSNFVMNEENLYDQSR</sequence>
<evidence type="ECO:0000313" key="3">
    <source>
        <dbReference type="Proteomes" id="UP000799421"/>
    </source>
</evidence>
<gene>
    <name evidence="2" type="ORF">K470DRAFT_256628</name>
</gene>
<dbReference type="EMBL" id="MU005970">
    <property type="protein sequence ID" value="KAF2861782.1"/>
    <property type="molecule type" value="Genomic_DNA"/>
</dbReference>
<feature type="region of interest" description="Disordered" evidence="1">
    <location>
        <begin position="354"/>
        <end position="383"/>
    </location>
</feature>
<dbReference type="SUPFAM" id="SSF48371">
    <property type="entry name" value="ARM repeat"/>
    <property type="match status" value="1"/>
</dbReference>
<organism evidence="2 3">
    <name type="scientific">Piedraia hortae CBS 480.64</name>
    <dbReference type="NCBI Taxonomy" id="1314780"/>
    <lineage>
        <taxon>Eukaryota</taxon>
        <taxon>Fungi</taxon>
        <taxon>Dikarya</taxon>
        <taxon>Ascomycota</taxon>
        <taxon>Pezizomycotina</taxon>
        <taxon>Dothideomycetes</taxon>
        <taxon>Dothideomycetidae</taxon>
        <taxon>Capnodiales</taxon>
        <taxon>Piedraiaceae</taxon>
        <taxon>Piedraia</taxon>
    </lineage>
</organism>
<dbReference type="InterPro" id="IPR002554">
    <property type="entry name" value="PP2A_B56"/>
</dbReference>
<dbReference type="GO" id="GO:0000159">
    <property type="term" value="C:protein phosphatase type 2A complex"/>
    <property type="evidence" value="ECO:0007669"/>
    <property type="project" value="InterPro"/>
</dbReference>
<dbReference type="PANTHER" id="PTHR10257:SF3">
    <property type="entry name" value="SERINE_THREONINE-PROTEIN PHOSPHATASE 2A 56 KDA REGULATORY SUBUNIT GAMMA ISOFORM"/>
    <property type="match status" value="1"/>
</dbReference>
<dbReference type="Pfam" id="PF01603">
    <property type="entry name" value="B56"/>
    <property type="match status" value="1"/>
</dbReference>
<evidence type="ECO:0008006" key="4">
    <source>
        <dbReference type="Google" id="ProtNLM"/>
    </source>
</evidence>
<protein>
    <recommendedName>
        <fullName evidence="4">ARM repeat-containing protein</fullName>
    </recommendedName>
</protein>
<accession>A0A6A7C3E9</accession>
<dbReference type="Gene3D" id="1.25.10.10">
    <property type="entry name" value="Leucine-rich Repeat Variant"/>
    <property type="match status" value="1"/>
</dbReference>
<reference evidence="2" key="1">
    <citation type="journal article" date="2020" name="Stud. Mycol.">
        <title>101 Dothideomycetes genomes: a test case for predicting lifestyles and emergence of pathogens.</title>
        <authorList>
            <person name="Haridas S."/>
            <person name="Albert R."/>
            <person name="Binder M."/>
            <person name="Bloem J."/>
            <person name="Labutti K."/>
            <person name="Salamov A."/>
            <person name="Andreopoulos B."/>
            <person name="Baker S."/>
            <person name="Barry K."/>
            <person name="Bills G."/>
            <person name="Bluhm B."/>
            <person name="Cannon C."/>
            <person name="Castanera R."/>
            <person name="Culley D."/>
            <person name="Daum C."/>
            <person name="Ezra D."/>
            <person name="Gonzalez J."/>
            <person name="Henrissat B."/>
            <person name="Kuo A."/>
            <person name="Liang C."/>
            <person name="Lipzen A."/>
            <person name="Lutzoni F."/>
            <person name="Magnuson J."/>
            <person name="Mondo S."/>
            <person name="Nolan M."/>
            <person name="Ohm R."/>
            <person name="Pangilinan J."/>
            <person name="Park H.-J."/>
            <person name="Ramirez L."/>
            <person name="Alfaro M."/>
            <person name="Sun H."/>
            <person name="Tritt A."/>
            <person name="Yoshinaga Y."/>
            <person name="Zwiers L.-H."/>
            <person name="Turgeon B."/>
            <person name="Goodwin S."/>
            <person name="Spatafora J."/>
            <person name="Crous P."/>
            <person name="Grigoriev I."/>
        </authorList>
    </citation>
    <scope>NUCLEOTIDE SEQUENCE</scope>
    <source>
        <strain evidence="2">CBS 480.64</strain>
    </source>
</reference>